<dbReference type="Gramene" id="Mp1g12800.1">
    <property type="protein sequence ID" value="Mp1g12800.1.cds1"/>
    <property type="gene ID" value="Mp1g12800"/>
</dbReference>
<dbReference type="AlphaFoldDB" id="A0A2R6XET6"/>
<accession>A0A2R6XET6</accession>
<keyword evidence="2" id="KW-1185">Reference proteome</keyword>
<proteinExistence type="predicted"/>
<gene>
    <name evidence="1" type="ORF">MARPO_0019s0050</name>
</gene>
<dbReference type="EMBL" id="KZ772691">
    <property type="protein sequence ID" value="PTQ44614.1"/>
    <property type="molecule type" value="Genomic_DNA"/>
</dbReference>
<reference evidence="2" key="1">
    <citation type="journal article" date="2017" name="Cell">
        <title>Insights into land plant evolution garnered from the Marchantia polymorpha genome.</title>
        <authorList>
            <person name="Bowman J.L."/>
            <person name="Kohchi T."/>
            <person name="Yamato K.T."/>
            <person name="Jenkins J."/>
            <person name="Shu S."/>
            <person name="Ishizaki K."/>
            <person name="Yamaoka S."/>
            <person name="Nishihama R."/>
            <person name="Nakamura Y."/>
            <person name="Berger F."/>
            <person name="Adam C."/>
            <person name="Aki S.S."/>
            <person name="Althoff F."/>
            <person name="Araki T."/>
            <person name="Arteaga-Vazquez M.A."/>
            <person name="Balasubrmanian S."/>
            <person name="Barry K."/>
            <person name="Bauer D."/>
            <person name="Boehm C.R."/>
            <person name="Briginshaw L."/>
            <person name="Caballero-Perez J."/>
            <person name="Catarino B."/>
            <person name="Chen F."/>
            <person name="Chiyoda S."/>
            <person name="Chovatia M."/>
            <person name="Davies K.M."/>
            <person name="Delmans M."/>
            <person name="Demura T."/>
            <person name="Dierschke T."/>
            <person name="Dolan L."/>
            <person name="Dorantes-Acosta A.E."/>
            <person name="Eklund D.M."/>
            <person name="Florent S.N."/>
            <person name="Flores-Sandoval E."/>
            <person name="Fujiyama A."/>
            <person name="Fukuzawa H."/>
            <person name="Galik B."/>
            <person name="Grimanelli D."/>
            <person name="Grimwood J."/>
            <person name="Grossniklaus U."/>
            <person name="Hamada T."/>
            <person name="Haseloff J."/>
            <person name="Hetherington A.J."/>
            <person name="Higo A."/>
            <person name="Hirakawa Y."/>
            <person name="Hundley H.N."/>
            <person name="Ikeda Y."/>
            <person name="Inoue K."/>
            <person name="Inoue S.I."/>
            <person name="Ishida S."/>
            <person name="Jia Q."/>
            <person name="Kakita M."/>
            <person name="Kanazawa T."/>
            <person name="Kawai Y."/>
            <person name="Kawashima T."/>
            <person name="Kennedy M."/>
            <person name="Kinose K."/>
            <person name="Kinoshita T."/>
            <person name="Kohara Y."/>
            <person name="Koide E."/>
            <person name="Komatsu K."/>
            <person name="Kopischke S."/>
            <person name="Kubo M."/>
            <person name="Kyozuka J."/>
            <person name="Lagercrantz U."/>
            <person name="Lin S.S."/>
            <person name="Lindquist E."/>
            <person name="Lipzen A.M."/>
            <person name="Lu C.W."/>
            <person name="De Luna E."/>
            <person name="Martienssen R.A."/>
            <person name="Minamino N."/>
            <person name="Mizutani M."/>
            <person name="Mizutani M."/>
            <person name="Mochizuki N."/>
            <person name="Monte I."/>
            <person name="Mosher R."/>
            <person name="Nagasaki H."/>
            <person name="Nakagami H."/>
            <person name="Naramoto S."/>
            <person name="Nishitani K."/>
            <person name="Ohtani M."/>
            <person name="Okamoto T."/>
            <person name="Okumura M."/>
            <person name="Phillips J."/>
            <person name="Pollak B."/>
            <person name="Reinders A."/>
            <person name="Rovekamp M."/>
            <person name="Sano R."/>
            <person name="Sawa S."/>
            <person name="Schmid M.W."/>
            <person name="Shirakawa M."/>
            <person name="Solano R."/>
            <person name="Spunde A."/>
            <person name="Suetsugu N."/>
            <person name="Sugano S."/>
            <person name="Sugiyama A."/>
            <person name="Sun R."/>
            <person name="Suzuki Y."/>
            <person name="Takenaka M."/>
            <person name="Takezawa D."/>
            <person name="Tomogane H."/>
            <person name="Tsuzuki M."/>
            <person name="Ueda T."/>
            <person name="Umeda M."/>
            <person name="Ward J.M."/>
            <person name="Watanabe Y."/>
            <person name="Yazaki K."/>
            <person name="Yokoyama R."/>
            <person name="Yoshitake Y."/>
            <person name="Yotsui I."/>
            <person name="Zachgo S."/>
            <person name="Schmutz J."/>
        </authorList>
    </citation>
    <scope>NUCLEOTIDE SEQUENCE [LARGE SCALE GENOMIC DNA]</scope>
    <source>
        <strain evidence="2">Tak-1</strain>
    </source>
</reference>
<dbReference type="Proteomes" id="UP000244005">
    <property type="component" value="Unassembled WGS sequence"/>
</dbReference>
<name>A0A2R6XET6_MARPO</name>
<sequence length="107" mass="11766">MGPSTKAIPHHSTHSFAEAMSWTPFLYSPGPAPYANPSRPLITDGSHSSFSTNNQPVCQTRPALQARCSSGLSSLQQLSEQAYHPAIPHWLHCRFVSLNLFLLSVHQ</sequence>
<organism evidence="1 2">
    <name type="scientific">Marchantia polymorpha</name>
    <name type="common">Common liverwort</name>
    <name type="synonym">Marchantia aquatica</name>
    <dbReference type="NCBI Taxonomy" id="3197"/>
    <lineage>
        <taxon>Eukaryota</taxon>
        <taxon>Viridiplantae</taxon>
        <taxon>Streptophyta</taxon>
        <taxon>Embryophyta</taxon>
        <taxon>Marchantiophyta</taxon>
        <taxon>Marchantiopsida</taxon>
        <taxon>Marchantiidae</taxon>
        <taxon>Marchantiales</taxon>
        <taxon>Marchantiaceae</taxon>
        <taxon>Marchantia</taxon>
    </lineage>
</organism>
<evidence type="ECO:0000313" key="1">
    <source>
        <dbReference type="EMBL" id="PTQ44614.1"/>
    </source>
</evidence>
<protein>
    <submittedName>
        <fullName evidence="1">Uncharacterized protein</fullName>
    </submittedName>
</protein>
<evidence type="ECO:0000313" key="2">
    <source>
        <dbReference type="Proteomes" id="UP000244005"/>
    </source>
</evidence>